<dbReference type="RefSeq" id="WP_197004883.1">
    <property type="nucleotide sequence ID" value="NZ_BONS01000017.1"/>
</dbReference>
<reference evidence="2" key="1">
    <citation type="submission" date="2020-11" db="EMBL/GenBank/DDBJ databases">
        <title>Sequencing the genomes of 1000 actinobacteria strains.</title>
        <authorList>
            <person name="Klenk H.-P."/>
        </authorList>
    </citation>
    <scope>NUCLEOTIDE SEQUENCE</scope>
    <source>
        <strain evidence="2">DSM 45356</strain>
    </source>
</reference>
<dbReference type="InterPro" id="IPR024747">
    <property type="entry name" value="Pyridox_Oxase-rel"/>
</dbReference>
<dbReference type="AlphaFoldDB" id="A0A8J7GCL3"/>
<dbReference type="SUPFAM" id="SSF50475">
    <property type="entry name" value="FMN-binding split barrel"/>
    <property type="match status" value="1"/>
</dbReference>
<keyword evidence="3" id="KW-1185">Reference proteome</keyword>
<dbReference type="Gene3D" id="3.40.630.30">
    <property type="match status" value="1"/>
</dbReference>
<dbReference type="InterPro" id="IPR016181">
    <property type="entry name" value="Acyl_CoA_acyltransferase"/>
</dbReference>
<organism evidence="2 3">
    <name type="scientific">Longispora fulva</name>
    <dbReference type="NCBI Taxonomy" id="619741"/>
    <lineage>
        <taxon>Bacteria</taxon>
        <taxon>Bacillati</taxon>
        <taxon>Actinomycetota</taxon>
        <taxon>Actinomycetes</taxon>
        <taxon>Micromonosporales</taxon>
        <taxon>Micromonosporaceae</taxon>
        <taxon>Longispora</taxon>
    </lineage>
</organism>
<evidence type="ECO:0000313" key="2">
    <source>
        <dbReference type="EMBL" id="MBG6138093.1"/>
    </source>
</evidence>
<evidence type="ECO:0000259" key="1">
    <source>
        <dbReference type="PROSITE" id="PS51186"/>
    </source>
</evidence>
<dbReference type="Proteomes" id="UP000622552">
    <property type="component" value="Unassembled WGS sequence"/>
</dbReference>
<protein>
    <submittedName>
        <fullName evidence="2">RimJ/RimL family protein N-acetyltransferase/nitroimidazol reductase NimA-like FMN-containing flavoprotein (Pyridoxamine 5'-phosphate oxidase superfamily)</fullName>
    </submittedName>
</protein>
<dbReference type="PROSITE" id="PS51186">
    <property type="entry name" value="GNAT"/>
    <property type="match status" value="1"/>
</dbReference>
<sequence>MSRTLPLRKSIRFTDDRAVLHRTLDEADVAHLALVVDGEPRVLPMFHVRVGERVYVHGSTGGRFGLEARDRELRLCLSVTIVDGLVLAKNQFNHSANYRSVVVHGVAEVVTDPVERDVAFAAFMEKVAPGRAADSRPPNPKELAQTTLIALDLAEATVKVRAGGPVNEPEDADLPYWSGVVPIVTTRLAPVSETGEEPPAYLAATPWHHAATMTGERLRLEALHVGHAQDLFEAGADPEVWPWLYATQPRTVEEMADLIAGAVADQERVAWAQIDTATGRAIGTTSYYQVDPRNRSVAIGYTWLGKPWWRRGFNTESKLLMLRRAFDDLGALKVTWHTDNRNNRSQQAIERLGAKLEGVIRHHRVRPDGTLRDTYWYGMTADEWPEARTRLEG</sequence>
<dbReference type="Pfam" id="PF13302">
    <property type="entry name" value="Acetyltransf_3"/>
    <property type="match status" value="1"/>
</dbReference>
<dbReference type="Pfam" id="PF12900">
    <property type="entry name" value="Pyridox_ox_2"/>
    <property type="match status" value="1"/>
</dbReference>
<proteinExistence type="predicted"/>
<dbReference type="InterPro" id="IPR012349">
    <property type="entry name" value="Split_barrel_FMN-bd"/>
</dbReference>
<dbReference type="PANTHER" id="PTHR43610:SF1">
    <property type="entry name" value="N-ACETYLTRANSFERASE DOMAIN-CONTAINING PROTEIN"/>
    <property type="match status" value="1"/>
</dbReference>
<dbReference type="GO" id="GO:0016747">
    <property type="term" value="F:acyltransferase activity, transferring groups other than amino-acyl groups"/>
    <property type="evidence" value="ECO:0007669"/>
    <property type="project" value="InterPro"/>
</dbReference>
<dbReference type="Gene3D" id="2.30.110.10">
    <property type="entry name" value="Electron Transport, Fmn-binding Protein, Chain A"/>
    <property type="match status" value="1"/>
</dbReference>
<name>A0A8J7GCL3_9ACTN</name>
<feature type="domain" description="N-acetyltransferase" evidence="1">
    <location>
        <begin position="218"/>
        <end position="382"/>
    </location>
</feature>
<dbReference type="InterPro" id="IPR000182">
    <property type="entry name" value="GNAT_dom"/>
</dbReference>
<dbReference type="PANTHER" id="PTHR43610">
    <property type="entry name" value="BLL6696 PROTEIN"/>
    <property type="match status" value="1"/>
</dbReference>
<gene>
    <name evidence="2" type="ORF">IW245_004287</name>
</gene>
<evidence type="ECO:0000313" key="3">
    <source>
        <dbReference type="Proteomes" id="UP000622552"/>
    </source>
</evidence>
<comment type="caution">
    <text evidence="2">The sequence shown here is derived from an EMBL/GenBank/DDBJ whole genome shotgun (WGS) entry which is preliminary data.</text>
</comment>
<dbReference type="EMBL" id="JADOUF010000001">
    <property type="protein sequence ID" value="MBG6138093.1"/>
    <property type="molecule type" value="Genomic_DNA"/>
</dbReference>
<accession>A0A8J7GCL3</accession>
<dbReference type="SUPFAM" id="SSF55729">
    <property type="entry name" value="Acyl-CoA N-acyltransferases (Nat)"/>
    <property type="match status" value="1"/>
</dbReference>